<sequence>MNLMIVEDEPRLRSALAHNMPWEEHGIEVVGAVPNGREALKLAERKRVDIALVDIQMPEMDGLALIGNLRRQQDRSRMKIIILSGHDNFEYARNGIEFGVMKYLLKPAGEGDILSAVLSAANELREDMKQWQTGAELRQKWTEHLPHLQNSFFQHWVGGKYARWEVLARGADVQVDVTDGTQAAAAVVDIDPVPEDSPRFGSGDIPLLQFSLLCLAKELLTRPGCWVCGDAQGRVLLVFLFEPGDDPNDAMLRIHDAVDKLLFHTKEVLKLTASAGICSGTGDIGDLHLLYEQACRALQERIVYGQGIAIPYREQERRERRVRIGSGGEQTLAIALETADEQKALEALIVLWNEGYDRAETSDEALESVLHLQSLFVRIIQKQGWMVKDVVRDDIVYFQNVKLLGSKDQTWSLLVRTVRHICDYMQSQRKKTSHQVVKQILNIVERELDQEMTLHTVADRLYVNPSYLSRLFKQEMGVPFSAYVLERKMERAKAALLEGGKVYDAARRTGYRDVSYFTKVFRKYWGVTPGEMKP</sequence>
<feature type="modified residue" description="4-aspartylphosphate" evidence="8">
    <location>
        <position position="54"/>
    </location>
</feature>
<dbReference type="InterPro" id="IPR051552">
    <property type="entry name" value="HptR"/>
</dbReference>
<evidence type="ECO:0000313" key="12">
    <source>
        <dbReference type="Proteomes" id="UP000680304"/>
    </source>
</evidence>
<dbReference type="Pfam" id="PF12833">
    <property type="entry name" value="HTH_18"/>
    <property type="match status" value="1"/>
</dbReference>
<evidence type="ECO:0000313" key="11">
    <source>
        <dbReference type="EMBL" id="GIQ65027.1"/>
    </source>
</evidence>
<dbReference type="RefSeq" id="WP_213529504.1">
    <property type="nucleotide sequence ID" value="NZ_BOVJ01000116.1"/>
</dbReference>
<reference evidence="11 12" key="1">
    <citation type="submission" date="2021-04" db="EMBL/GenBank/DDBJ databases">
        <title>Draft genome sequence of Paenibacillus cisolokensis, LC2-13A.</title>
        <authorList>
            <person name="Uke A."/>
            <person name="Chhe C."/>
            <person name="Baramee S."/>
            <person name="Kosugi A."/>
        </authorList>
    </citation>
    <scope>NUCLEOTIDE SEQUENCE [LARGE SCALE GENOMIC DNA]</scope>
    <source>
        <strain evidence="11 12">LC2-13A</strain>
    </source>
</reference>
<dbReference type="Gene3D" id="3.40.50.2300">
    <property type="match status" value="1"/>
</dbReference>
<dbReference type="PROSITE" id="PS50110">
    <property type="entry name" value="RESPONSE_REGULATORY"/>
    <property type="match status" value="1"/>
</dbReference>
<keyword evidence="7" id="KW-0804">Transcription</keyword>
<dbReference type="InterPro" id="IPR001789">
    <property type="entry name" value="Sig_transdc_resp-reg_receiver"/>
</dbReference>
<evidence type="ECO:0000256" key="4">
    <source>
        <dbReference type="ARBA" id="ARBA00023012"/>
    </source>
</evidence>
<dbReference type="PRINTS" id="PR00032">
    <property type="entry name" value="HTHARAC"/>
</dbReference>
<keyword evidence="2" id="KW-0963">Cytoplasm</keyword>
<dbReference type="SMART" id="SM00342">
    <property type="entry name" value="HTH_ARAC"/>
    <property type="match status" value="1"/>
</dbReference>
<gene>
    <name evidence="11" type="ORF">PACILC2_35950</name>
</gene>
<accession>A0ABQ4N9X9</accession>
<comment type="caution">
    <text evidence="11">The sequence shown here is derived from an EMBL/GenBank/DDBJ whole genome shotgun (WGS) entry which is preliminary data.</text>
</comment>
<dbReference type="InterPro" id="IPR020449">
    <property type="entry name" value="Tscrpt_reg_AraC-type_HTH"/>
</dbReference>
<evidence type="ECO:0000256" key="3">
    <source>
        <dbReference type="ARBA" id="ARBA00022553"/>
    </source>
</evidence>
<dbReference type="PROSITE" id="PS01124">
    <property type="entry name" value="HTH_ARAC_FAMILY_2"/>
    <property type="match status" value="1"/>
</dbReference>
<keyword evidence="3 8" id="KW-0597">Phosphoprotein</keyword>
<feature type="domain" description="HTH araC/xylS-type" evidence="9">
    <location>
        <begin position="438"/>
        <end position="534"/>
    </location>
</feature>
<evidence type="ECO:0000259" key="9">
    <source>
        <dbReference type="PROSITE" id="PS01124"/>
    </source>
</evidence>
<feature type="domain" description="Response regulatory" evidence="10">
    <location>
        <begin position="2"/>
        <end position="121"/>
    </location>
</feature>
<dbReference type="PANTHER" id="PTHR42713">
    <property type="entry name" value="HISTIDINE KINASE-RELATED"/>
    <property type="match status" value="1"/>
</dbReference>
<dbReference type="SUPFAM" id="SSF46689">
    <property type="entry name" value="Homeodomain-like"/>
    <property type="match status" value="2"/>
</dbReference>
<keyword evidence="4" id="KW-0902">Two-component regulatory system</keyword>
<dbReference type="SUPFAM" id="SSF52172">
    <property type="entry name" value="CheY-like"/>
    <property type="match status" value="1"/>
</dbReference>
<dbReference type="InterPro" id="IPR011006">
    <property type="entry name" value="CheY-like_superfamily"/>
</dbReference>
<dbReference type="Pfam" id="PF00072">
    <property type="entry name" value="Response_reg"/>
    <property type="match status" value="1"/>
</dbReference>
<comment type="subcellular location">
    <subcellularLocation>
        <location evidence="1">Cytoplasm</location>
    </subcellularLocation>
</comment>
<evidence type="ECO:0000256" key="6">
    <source>
        <dbReference type="ARBA" id="ARBA00023125"/>
    </source>
</evidence>
<name>A0ABQ4N9X9_9BACL</name>
<dbReference type="InterPro" id="IPR009057">
    <property type="entry name" value="Homeodomain-like_sf"/>
</dbReference>
<dbReference type="EMBL" id="BOVJ01000116">
    <property type="protein sequence ID" value="GIQ65027.1"/>
    <property type="molecule type" value="Genomic_DNA"/>
</dbReference>
<organism evidence="11 12">
    <name type="scientific">Paenibacillus cisolokensis</name>
    <dbReference type="NCBI Taxonomy" id="1658519"/>
    <lineage>
        <taxon>Bacteria</taxon>
        <taxon>Bacillati</taxon>
        <taxon>Bacillota</taxon>
        <taxon>Bacilli</taxon>
        <taxon>Bacillales</taxon>
        <taxon>Paenibacillaceae</taxon>
        <taxon>Paenibacillus</taxon>
    </lineage>
</organism>
<evidence type="ECO:0000256" key="8">
    <source>
        <dbReference type="PROSITE-ProRule" id="PRU00169"/>
    </source>
</evidence>
<dbReference type="Gene3D" id="1.10.10.60">
    <property type="entry name" value="Homeodomain-like"/>
    <property type="match status" value="2"/>
</dbReference>
<keyword evidence="12" id="KW-1185">Reference proteome</keyword>
<protein>
    <submittedName>
        <fullName evidence="11">AraC family transcriptional regulator</fullName>
    </submittedName>
</protein>
<keyword evidence="5" id="KW-0805">Transcription regulation</keyword>
<evidence type="ECO:0000256" key="5">
    <source>
        <dbReference type="ARBA" id="ARBA00023015"/>
    </source>
</evidence>
<dbReference type="PANTHER" id="PTHR42713:SF3">
    <property type="entry name" value="TRANSCRIPTIONAL REGULATORY PROTEIN HPTR"/>
    <property type="match status" value="1"/>
</dbReference>
<proteinExistence type="predicted"/>
<dbReference type="InterPro" id="IPR018062">
    <property type="entry name" value="HTH_AraC-typ_CS"/>
</dbReference>
<dbReference type="InterPro" id="IPR018060">
    <property type="entry name" value="HTH_AraC"/>
</dbReference>
<evidence type="ECO:0000256" key="1">
    <source>
        <dbReference type="ARBA" id="ARBA00004496"/>
    </source>
</evidence>
<dbReference type="CDD" id="cd17536">
    <property type="entry name" value="REC_YesN-like"/>
    <property type="match status" value="1"/>
</dbReference>
<dbReference type="PROSITE" id="PS00041">
    <property type="entry name" value="HTH_ARAC_FAMILY_1"/>
    <property type="match status" value="1"/>
</dbReference>
<evidence type="ECO:0000256" key="7">
    <source>
        <dbReference type="ARBA" id="ARBA00023163"/>
    </source>
</evidence>
<evidence type="ECO:0000259" key="10">
    <source>
        <dbReference type="PROSITE" id="PS50110"/>
    </source>
</evidence>
<dbReference type="SMART" id="SM00448">
    <property type="entry name" value="REC"/>
    <property type="match status" value="1"/>
</dbReference>
<dbReference type="Proteomes" id="UP000680304">
    <property type="component" value="Unassembled WGS sequence"/>
</dbReference>
<evidence type="ECO:0000256" key="2">
    <source>
        <dbReference type="ARBA" id="ARBA00022490"/>
    </source>
</evidence>
<keyword evidence="6" id="KW-0238">DNA-binding</keyword>